<sequence length="245" mass="27175">MSNNQLNSNTLSYEPIRVIDGTSRVSLQSITAMPEFEQMSFEELRAADYQSGNKGGGIGLSSAVNASLFSGSALSFREPAAVPDLSNAAPPAAAGPKRQKFIAVSDDEVELSKVFGAHMIDTIRKQESDKAQVIIEALKEKLQFQEDKFQDQTTKFQELQTAVNATSERSKFQEDILKVYEAETELYKNLWKIKVQENENLQGQVLKFLEAPDQEENKPSHSAELIIIIILQASMLVAIMSTSLR</sequence>
<proteinExistence type="predicted"/>
<keyword evidence="1" id="KW-0175">Coiled coil</keyword>
<evidence type="ECO:0000313" key="2">
    <source>
        <dbReference type="EMBL" id="CAD9566215.1"/>
    </source>
</evidence>
<protein>
    <submittedName>
        <fullName evidence="2">Uncharacterized protein</fullName>
    </submittedName>
</protein>
<dbReference type="AlphaFoldDB" id="A0A7S2K6Z9"/>
<reference evidence="2" key="1">
    <citation type="submission" date="2021-01" db="EMBL/GenBank/DDBJ databases">
        <authorList>
            <person name="Corre E."/>
            <person name="Pelletier E."/>
            <person name="Niang G."/>
            <person name="Scheremetjew M."/>
            <person name="Finn R."/>
            <person name="Kale V."/>
            <person name="Holt S."/>
            <person name="Cochrane G."/>
            <person name="Meng A."/>
            <person name="Brown T."/>
            <person name="Cohen L."/>
        </authorList>
    </citation>
    <scope>NUCLEOTIDE SEQUENCE</scope>
    <source>
        <strain evidence="2">B650</strain>
    </source>
</reference>
<gene>
    <name evidence="2" type="ORF">LDAN0321_LOCUS5355</name>
</gene>
<evidence type="ECO:0000256" key="1">
    <source>
        <dbReference type="SAM" id="Coils"/>
    </source>
</evidence>
<dbReference type="Gene3D" id="1.10.10.2360">
    <property type="match status" value="1"/>
</dbReference>
<dbReference type="EMBL" id="HBGY01008511">
    <property type="protein sequence ID" value="CAD9566215.1"/>
    <property type="molecule type" value="Transcribed_RNA"/>
</dbReference>
<feature type="coiled-coil region" evidence="1">
    <location>
        <begin position="128"/>
        <end position="155"/>
    </location>
</feature>
<accession>A0A7S2K6Z9</accession>
<organism evidence="2">
    <name type="scientific">Leptocylindrus danicus</name>
    <dbReference type="NCBI Taxonomy" id="163516"/>
    <lineage>
        <taxon>Eukaryota</taxon>
        <taxon>Sar</taxon>
        <taxon>Stramenopiles</taxon>
        <taxon>Ochrophyta</taxon>
        <taxon>Bacillariophyta</taxon>
        <taxon>Coscinodiscophyceae</taxon>
        <taxon>Chaetocerotophycidae</taxon>
        <taxon>Leptocylindrales</taxon>
        <taxon>Leptocylindraceae</taxon>
        <taxon>Leptocylindrus</taxon>
    </lineage>
</organism>
<name>A0A7S2K6Z9_9STRA</name>